<accession>A0ABQ1QDC6</accession>
<dbReference type="EMBL" id="BMGI01000001">
    <property type="protein sequence ID" value="GGD22912.1"/>
    <property type="molecule type" value="Genomic_DNA"/>
</dbReference>
<evidence type="ECO:0000256" key="1">
    <source>
        <dbReference type="ARBA" id="ARBA00004117"/>
    </source>
</evidence>
<comment type="caution">
    <text evidence="8">The sequence shown here is derived from an EMBL/GenBank/DDBJ whole genome shotgun (WGS) entry which is preliminary data.</text>
</comment>
<keyword evidence="8" id="KW-0282">Flagellum</keyword>
<evidence type="ECO:0000313" key="8">
    <source>
        <dbReference type="EMBL" id="GGD22912.1"/>
    </source>
</evidence>
<evidence type="ECO:0000313" key="9">
    <source>
        <dbReference type="Proteomes" id="UP000617355"/>
    </source>
</evidence>
<evidence type="ECO:0000256" key="5">
    <source>
        <dbReference type="ARBA" id="ARBA00024934"/>
    </source>
</evidence>
<organism evidence="8 9">
    <name type="scientific">Sinisalibacter lacisalsi</name>
    <dbReference type="NCBI Taxonomy" id="1526570"/>
    <lineage>
        <taxon>Bacteria</taxon>
        <taxon>Pseudomonadati</taxon>
        <taxon>Pseudomonadota</taxon>
        <taxon>Alphaproteobacteria</taxon>
        <taxon>Rhodobacterales</taxon>
        <taxon>Roseobacteraceae</taxon>
        <taxon>Sinisalibacter</taxon>
    </lineage>
</organism>
<evidence type="ECO:0000259" key="7">
    <source>
        <dbReference type="Pfam" id="PF00460"/>
    </source>
</evidence>
<evidence type="ECO:0000256" key="3">
    <source>
        <dbReference type="ARBA" id="ARBA00014376"/>
    </source>
</evidence>
<evidence type="ECO:0000256" key="4">
    <source>
        <dbReference type="ARBA" id="ARBA00023143"/>
    </source>
</evidence>
<dbReference type="Pfam" id="PF00460">
    <property type="entry name" value="Flg_bb_rod"/>
    <property type="match status" value="1"/>
</dbReference>
<feature type="domain" description="Flagellar basal body rod protein N-terminal" evidence="7">
    <location>
        <begin position="18"/>
        <end position="38"/>
    </location>
</feature>
<proteinExistence type="inferred from homology"/>
<comment type="similarity">
    <text evidence="2 6">Belongs to the flagella basal body rod proteins family.</text>
</comment>
<gene>
    <name evidence="8" type="ORF">GCM10011358_04310</name>
</gene>
<keyword evidence="8" id="KW-0966">Cell projection</keyword>
<dbReference type="NCBIfam" id="NF009270">
    <property type="entry name" value="PRK12627.1"/>
    <property type="match status" value="1"/>
</dbReference>
<dbReference type="InterPro" id="IPR006300">
    <property type="entry name" value="FlgB"/>
</dbReference>
<protein>
    <recommendedName>
        <fullName evidence="3 6">Flagellar basal body rod protein FlgB</fullName>
    </recommendedName>
</protein>
<keyword evidence="4 6" id="KW-0975">Bacterial flagellum</keyword>
<reference evidence="9" key="1">
    <citation type="journal article" date="2019" name="Int. J. Syst. Evol. Microbiol.">
        <title>The Global Catalogue of Microorganisms (GCM) 10K type strain sequencing project: providing services to taxonomists for standard genome sequencing and annotation.</title>
        <authorList>
            <consortium name="The Broad Institute Genomics Platform"/>
            <consortium name="The Broad Institute Genome Sequencing Center for Infectious Disease"/>
            <person name="Wu L."/>
            <person name="Ma J."/>
        </authorList>
    </citation>
    <scope>NUCLEOTIDE SEQUENCE [LARGE SCALE GENOMIC DNA]</scope>
    <source>
        <strain evidence="9">CGMCC 1.12922</strain>
    </source>
</reference>
<sequence>MFEKLEIFSMAQALARHAAQRQSVIARNVANADTPGYRAMDLAEFSESYRNARTGDLRATRAGHFIDGTSINAAQIGMVHRPDAASPNGNNVSIEQEIFAATRAKSAHDRALAVYGSALKILRTAVSGRG</sequence>
<dbReference type="PIRSF" id="PIRSF002889">
    <property type="entry name" value="Rod_FlgB"/>
    <property type="match status" value="1"/>
</dbReference>
<comment type="function">
    <text evidence="5 6">Structural component of flagellum, the bacterial motility apparatus. Part of the rod structure of flagellar basal body.</text>
</comment>
<comment type="subunit">
    <text evidence="6">The basal body constitutes a major portion of the flagellar organelle and consists of a number of rings mounted on a central rod.</text>
</comment>
<keyword evidence="9" id="KW-1185">Reference proteome</keyword>
<keyword evidence="8" id="KW-0969">Cilium</keyword>
<dbReference type="RefSeq" id="WP_188525962.1">
    <property type="nucleotide sequence ID" value="NZ_BMGI01000001.1"/>
</dbReference>
<dbReference type="InterPro" id="IPR001444">
    <property type="entry name" value="Flag_bb_rod_N"/>
</dbReference>
<name>A0ABQ1QDC6_9RHOB</name>
<evidence type="ECO:0000256" key="6">
    <source>
        <dbReference type="PIRNR" id="PIRNR002889"/>
    </source>
</evidence>
<dbReference type="Proteomes" id="UP000617355">
    <property type="component" value="Unassembled WGS sequence"/>
</dbReference>
<comment type="subcellular location">
    <subcellularLocation>
        <location evidence="1 6">Bacterial flagellum basal body</location>
    </subcellularLocation>
</comment>
<evidence type="ECO:0000256" key="2">
    <source>
        <dbReference type="ARBA" id="ARBA00009677"/>
    </source>
</evidence>